<dbReference type="PANTHER" id="PTHR13136:SF11">
    <property type="entry name" value="TESTIS-EXPRESSED PROTEIN 30"/>
    <property type="match status" value="1"/>
</dbReference>
<dbReference type="InterPro" id="IPR029058">
    <property type="entry name" value="AB_hydrolase_fold"/>
</dbReference>
<dbReference type="Ensembl" id="ENSNMLT00000048351.1">
    <property type="protein sequence ID" value="ENSNMLP00000043557.1"/>
    <property type="gene ID" value="ENSNMLG00000026399.1"/>
</dbReference>
<accession>A0A8C6V3S7</accession>
<reference evidence="2" key="2">
    <citation type="submission" date="2025-09" db="UniProtKB">
        <authorList>
            <consortium name="Ensembl"/>
        </authorList>
    </citation>
    <scope>IDENTIFICATION</scope>
</reference>
<organism evidence="2 3">
    <name type="scientific">Neogobius melanostomus</name>
    <name type="common">round goby</name>
    <dbReference type="NCBI Taxonomy" id="47308"/>
    <lineage>
        <taxon>Eukaryota</taxon>
        <taxon>Metazoa</taxon>
        <taxon>Chordata</taxon>
        <taxon>Craniata</taxon>
        <taxon>Vertebrata</taxon>
        <taxon>Euteleostomi</taxon>
        <taxon>Actinopterygii</taxon>
        <taxon>Neopterygii</taxon>
        <taxon>Teleostei</taxon>
        <taxon>Neoteleostei</taxon>
        <taxon>Acanthomorphata</taxon>
        <taxon>Gobiaria</taxon>
        <taxon>Gobiiformes</taxon>
        <taxon>Gobioidei</taxon>
        <taxon>Gobiidae</taxon>
        <taxon>Benthophilinae</taxon>
        <taxon>Neogobiini</taxon>
        <taxon>Neogobius</taxon>
    </lineage>
</organism>
<protein>
    <submittedName>
        <fullName evidence="2">Testis expressed 30</fullName>
    </submittedName>
</protein>
<dbReference type="SUPFAM" id="SSF53474">
    <property type="entry name" value="alpha/beta-Hydrolases"/>
    <property type="match status" value="1"/>
</dbReference>
<name>A0A8C6V3S7_9GOBI</name>
<reference evidence="2" key="1">
    <citation type="submission" date="2025-08" db="UniProtKB">
        <authorList>
            <consortium name="Ensembl"/>
        </authorList>
    </citation>
    <scope>IDENTIFICATION</scope>
</reference>
<dbReference type="InterPro" id="IPR046879">
    <property type="entry name" value="KANL3/Tex30_Abhydrolase"/>
</dbReference>
<dbReference type="InterPro" id="IPR026555">
    <property type="entry name" value="NSL3/Tex30"/>
</dbReference>
<sequence>MNQELFLEENLKIPFGVKQLDAVLCRPSVQVKHGAHTGVILTHGAGGDMNFRQLVALAHALAASGFLCLRFTCKGLNLAYRVKAYHAVWEYLKTHFPSVKQVFLGGRSMGSRAAAALLRQLSDDSEDMAQGLICLSFPLHPPARRAAHQQRTEDLRQLPQQMTILFVSGTEDDMCDRDLFNTTIEKMKAHIDVFWLDGGCHGLTVKGRSEESVMEEVNAYVTTWLSKQVA</sequence>
<feature type="domain" description="KANL3/Tex30 alpha/beta hydrolase-like" evidence="1">
    <location>
        <begin position="38"/>
        <end position="221"/>
    </location>
</feature>
<dbReference type="Gene3D" id="3.40.50.1820">
    <property type="entry name" value="alpha/beta hydrolase"/>
    <property type="match status" value="1"/>
</dbReference>
<dbReference type="Pfam" id="PF20408">
    <property type="entry name" value="Abhydrolase_11"/>
    <property type="match status" value="1"/>
</dbReference>
<evidence type="ECO:0000259" key="1">
    <source>
        <dbReference type="Pfam" id="PF20408"/>
    </source>
</evidence>
<proteinExistence type="predicted"/>
<dbReference type="Proteomes" id="UP000694523">
    <property type="component" value="Unplaced"/>
</dbReference>
<dbReference type="PANTHER" id="PTHR13136">
    <property type="entry name" value="TESTIS DEVELOPMENT PROTEIN PRTD"/>
    <property type="match status" value="1"/>
</dbReference>
<evidence type="ECO:0000313" key="2">
    <source>
        <dbReference type="Ensembl" id="ENSNMLP00000043557.1"/>
    </source>
</evidence>
<evidence type="ECO:0000313" key="3">
    <source>
        <dbReference type="Proteomes" id="UP000694523"/>
    </source>
</evidence>
<dbReference type="AlphaFoldDB" id="A0A8C6V3S7"/>
<keyword evidence="3" id="KW-1185">Reference proteome</keyword>